<accession>A0A5B8NLX0</accession>
<keyword evidence="2" id="KW-1185">Reference proteome</keyword>
<dbReference type="OrthoDB" id="574144at2"/>
<dbReference type="AlphaFoldDB" id="A0A5B8NLX0"/>
<dbReference type="Proteomes" id="UP000318453">
    <property type="component" value="Chromosome"/>
</dbReference>
<dbReference type="EMBL" id="CP042326">
    <property type="protein sequence ID" value="QDZ40303.1"/>
    <property type="molecule type" value="Genomic_DNA"/>
</dbReference>
<dbReference type="RefSeq" id="WP_146295986.1">
    <property type="nucleotide sequence ID" value="NZ_CP042326.1"/>
</dbReference>
<gene>
    <name evidence="1" type="ORF">FRE64_10255</name>
</gene>
<evidence type="ECO:0008006" key="3">
    <source>
        <dbReference type="Google" id="ProtNLM"/>
    </source>
</evidence>
<sequence>MPSLELTLEQVIDLVKQLSPKKKQVVFSALYKDLVADCSNLKLDWETKEWLEANLIDELPPYEWEEEIPPEGKPVRYDPNIGLIVDED</sequence>
<evidence type="ECO:0000313" key="2">
    <source>
        <dbReference type="Proteomes" id="UP000318453"/>
    </source>
</evidence>
<proteinExistence type="predicted"/>
<name>A0A5B8NLX0_9CHRO</name>
<evidence type="ECO:0000313" key="1">
    <source>
        <dbReference type="EMBL" id="QDZ40303.1"/>
    </source>
</evidence>
<protein>
    <recommendedName>
        <fullName evidence="3">DUF2281 domain-containing protein</fullName>
    </recommendedName>
</protein>
<organism evidence="1 2">
    <name type="scientific">Euhalothece natronophila Z-M001</name>
    <dbReference type="NCBI Taxonomy" id="522448"/>
    <lineage>
        <taxon>Bacteria</taxon>
        <taxon>Bacillati</taxon>
        <taxon>Cyanobacteriota</taxon>
        <taxon>Cyanophyceae</taxon>
        <taxon>Oscillatoriophycideae</taxon>
        <taxon>Chroococcales</taxon>
        <taxon>Halothecacae</taxon>
        <taxon>Halothece cluster</taxon>
        <taxon>Euhalothece</taxon>
    </lineage>
</organism>
<reference evidence="1" key="1">
    <citation type="submission" date="2019-08" db="EMBL/GenBank/DDBJ databases">
        <title>Carotenoids and Carotenoid Binding Proteins in the Halophilic Cyanobacterium Euhalothece sp. ZM00.</title>
        <authorList>
            <person name="Cho S.M."/>
            <person name="Song J.Y."/>
            <person name="Park Y.-I."/>
        </authorList>
    </citation>
    <scope>NUCLEOTIDE SEQUENCE [LARGE SCALE GENOMIC DNA]</scope>
    <source>
        <strain evidence="1">Z-M001</strain>
    </source>
</reference>
<dbReference type="KEGG" id="enn:FRE64_10255"/>